<accession>A0A9D4DZL5</accession>
<protein>
    <submittedName>
        <fullName evidence="1">Uncharacterized protein</fullName>
    </submittedName>
</protein>
<dbReference type="EMBL" id="JAIWYP010000009">
    <property type="protein sequence ID" value="KAH3770408.1"/>
    <property type="molecule type" value="Genomic_DNA"/>
</dbReference>
<proteinExistence type="predicted"/>
<comment type="caution">
    <text evidence="1">The sequence shown here is derived from an EMBL/GenBank/DDBJ whole genome shotgun (WGS) entry which is preliminary data.</text>
</comment>
<organism evidence="1 2">
    <name type="scientific">Dreissena polymorpha</name>
    <name type="common">Zebra mussel</name>
    <name type="synonym">Mytilus polymorpha</name>
    <dbReference type="NCBI Taxonomy" id="45954"/>
    <lineage>
        <taxon>Eukaryota</taxon>
        <taxon>Metazoa</taxon>
        <taxon>Spiralia</taxon>
        <taxon>Lophotrochozoa</taxon>
        <taxon>Mollusca</taxon>
        <taxon>Bivalvia</taxon>
        <taxon>Autobranchia</taxon>
        <taxon>Heteroconchia</taxon>
        <taxon>Euheterodonta</taxon>
        <taxon>Imparidentia</taxon>
        <taxon>Neoheterodontei</taxon>
        <taxon>Myida</taxon>
        <taxon>Dreissenoidea</taxon>
        <taxon>Dreissenidae</taxon>
        <taxon>Dreissena</taxon>
    </lineage>
</organism>
<sequence>MQETLHDHHTPITIGGRPISNLRFTADINLISGTIINLQYLTHKLYKKQKLEGCGSARRC</sequence>
<reference evidence="1" key="1">
    <citation type="journal article" date="2019" name="bioRxiv">
        <title>The Genome of the Zebra Mussel, Dreissena polymorpha: A Resource for Invasive Species Research.</title>
        <authorList>
            <person name="McCartney M.A."/>
            <person name="Auch B."/>
            <person name="Kono T."/>
            <person name="Mallez S."/>
            <person name="Zhang Y."/>
            <person name="Obille A."/>
            <person name="Becker A."/>
            <person name="Abrahante J.E."/>
            <person name="Garbe J."/>
            <person name="Badalamenti J.P."/>
            <person name="Herman A."/>
            <person name="Mangelson H."/>
            <person name="Liachko I."/>
            <person name="Sullivan S."/>
            <person name="Sone E.D."/>
            <person name="Koren S."/>
            <person name="Silverstein K.A.T."/>
            <person name="Beckman K.B."/>
            <person name="Gohl D.M."/>
        </authorList>
    </citation>
    <scope>NUCLEOTIDE SEQUENCE</scope>
    <source>
        <strain evidence="1">Duluth1</strain>
        <tissue evidence="1">Whole animal</tissue>
    </source>
</reference>
<gene>
    <name evidence="1" type="ORF">DPMN_171695</name>
</gene>
<dbReference type="AlphaFoldDB" id="A0A9D4DZL5"/>
<reference evidence="1" key="2">
    <citation type="submission" date="2020-11" db="EMBL/GenBank/DDBJ databases">
        <authorList>
            <person name="McCartney M.A."/>
            <person name="Auch B."/>
            <person name="Kono T."/>
            <person name="Mallez S."/>
            <person name="Becker A."/>
            <person name="Gohl D.M."/>
            <person name="Silverstein K.A.T."/>
            <person name="Koren S."/>
            <person name="Bechman K.B."/>
            <person name="Herman A."/>
            <person name="Abrahante J.E."/>
            <person name="Garbe J."/>
        </authorList>
    </citation>
    <scope>NUCLEOTIDE SEQUENCE</scope>
    <source>
        <strain evidence="1">Duluth1</strain>
        <tissue evidence="1">Whole animal</tissue>
    </source>
</reference>
<keyword evidence="2" id="KW-1185">Reference proteome</keyword>
<evidence type="ECO:0000313" key="2">
    <source>
        <dbReference type="Proteomes" id="UP000828390"/>
    </source>
</evidence>
<dbReference type="Proteomes" id="UP000828390">
    <property type="component" value="Unassembled WGS sequence"/>
</dbReference>
<name>A0A9D4DZL5_DREPO</name>
<evidence type="ECO:0000313" key="1">
    <source>
        <dbReference type="EMBL" id="KAH3770408.1"/>
    </source>
</evidence>